<dbReference type="EMBL" id="GGEC01075616">
    <property type="protein sequence ID" value="MBX56100.1"/>
    <property type="molecule type" value="Transcribed_RNA"/>
</dbReference>
<protein>
    <submittedName>
        <fullName evidence="1">Uncharacterized protein</fullName>
    </submittedName>
</protein>
<dbReference type="AlphaFoldDB" id="A0A2P2PMV1"/>
<name>A0A2P2PMV1_RHIMU</name>
<reference evidence="1" key="1">
    <citation type="submission" date="2018-02" db="EMBL/GenBank/DDBJ databases">
        <title>Rhizophora mucronata_Transcriptome.</title>
        <authorList>
            <person name="Meera S.P."/>
            <person name="Sreeshan A."/>
            <person name="Augustine A."/>
        </authorList>
    </citation>
    <scope>NUCLEOTIDE SEQUENCE</scope>
    <source>
        <tissue evidence="1">Leaf</tissue>
    </source>
</reference>
<accession>A0A2P2PMV1</accession>
<sequence>MKFEGPFEWLLDKNGELGSLSLVLPSLFLVIVGPTCLKLLDCGPSKLELRKWALH</sequence>
<organism evidence="1">
    <name type="scientific">Rhizophora mucronata</name>
    <name type="common">Asiatic mangrove</name>
    <dbReference type="NCBI Taxonomy" id="61149"/>
    <lineage>
        <taxon>Eukaryota</taxon>
        <taxon>Viridiplantae</taxon>
        <taxon>Streptophyta</taxon>
        <taxon>Embryophyta</taxon>
        <taxon>Tracheophyta</taxon>
        <taxon>Spermatophyta</taxon>
        <taxon>Magnoliopsida</taxon>
        <taxon>eudicotyledons</taxon>
        <taxon>Gunneridae</taxon>
        <taxon>Pentapetalae</taxon>
        <taxon>rosids</taxon>
        <taxon>fabids</taxon>
        <taxon>Malpighiales</taxon>
        <taxon>Rhizophoraceae</taxon>
        <taxon>Rhizophora</taxon>
    </lineage>
</organism>
<evidence type="ECO:0000313" key="1">
    <source>
        <dbReference type="EMBL" id="MBX56100.1"/>
    </source>
</evidence>
<proteinExistence type="predicted"/>